<organism evidence="2 3">
    <name type="scientific">Actinomadura livida</name>
    <dbReference type="NCBI Taxonomy" id="79909"/>
    <lineage>
        <taxon>Bacteria</taxon>
        <taxon>Bacillati</taxon>
        <taxon>Actinomycetota</taxon>
        <taxon>Actinomycetes</taxon>
        <taxon>Streptosporangiales</taxon>
        <taxon>Thermomonosporaceae</taxon>
        <taxon>Actinomadura</taxon>
    </lineage>
</organism>
<reference evidence="2 3" key="3">
    <citation type="submission" date="2020-08" db="EMBL/GenBank/DDBJ databases">
        <title>Sequencing the genomes of 1000 actinobacteria strains.</title>
        <authorList>
            <person name="Klenk H.-P."/>
        </authorList>
    </citation>
    <scope>NUCLEOTIDE SEQUENCE [LARGE SCALE GENOMIC DNA]</scope>
    <source>
        <strain evidence="2 3">DSM 44772</strain>
    </source>
</reference>
<protein>
    <submittedName>
        <fullName evidence="2">Uncharacterized protein</fullName>
    </submittedName>
</protein>
<dbReference type="Proteomes" id="UP001501427">
    <property type="component" value="Unassembled WGS sequence"/>
</dbReference>
<comment type="caution">
    <text evidence="2">The sequence shown here is derived from an EMBL/GenBank/DDBJ whole genome shotgun (WGS) entry which is preliminary data.</text>
</comment>
<name>A0A7W7IFQ1_9ACTN</name>
<proteinExistence type="predicted"/>
<reference evidence="1" key="1">
    <citation type="journal article" date="2014" name="Int. J. Syst. Evol. Microbiol.">
        <title>Complete genome of a new Firmicutes species belonging to the dominant human colonic microbiota ('Ruminococcus bicirculans') reveals two chromosomes and a selective capacity to utilize plant glucans.</title>
        <authorList>
            <consortium name="NISC Comparative Sequencing Program"/>
            <person name="Wegmann U."/>
            <person name="Louis P."/>
            <person name="Goesmann A."/>
            <person name="Henrissat B."/>
            <person name="Duncan S.H."/>
            <person name="Flint H.J."/>
        </authorList>
    </citation>
    <scope>NUCLEOTIDE SEQUENCE</scope>
    <source>
        <strain evidence="1">JCM 10667</strain>
    </source>
</reference>
<evidence type="ECO:0000313" key="3">
    <source>
        <dbReference type="Proteomes" id="UP000549343"/>
    </source>
</evidence>
<reference evidence="1" key="4">
    <citation type="submission" date="2023-12" db="EMBL/GenBank/DDBJ databases">
        <authorList>
            <person name="Sun Q."/>
            <person name="Inoue M."/>
        </authorList>
    </citation>
    <scope>NUCLEOTIDE SEQUENCE</scope>
    <source>
        <strain evidence="1">JCM 10667</strain>
    </source>
</reference>
<accession>A0A7W7IFQ1</accession>
<evidence type="ECO:0000313" key="2">
    <source>
        <dbReference type="EMBL" id="MBB4775863.1"/>
    </source>
</evidence>
<gene>
    <name evidence="2" type="ORF">F4557_004281</name>
    <name evidence="1" type="ORF">GCM10009546_36600</name>
</gene>
<dbReference type="AlphaFoldDB" id="A0A7W7IFQ1"/>
<dbReference type="EMBL" id="JACHMV010000001">
    <property type="protein sequence ID" value="MBB4775863.1"/>
    <property type="molecule type" value="Genomic_DNA"/>
</dbReference>
<sequence length="142" mass="15243">MSKTVCGASALRSTRTSRDAAAGIVRIVDGHDGDGKRVRCCVGKYRVKPLPFTVGDVDLGDRLGNGLVAVLPDSDDQGTAAVVGHRDDVFAELRLLFGVLGVDELLVIQVGRLGCFLSPHEPLHVGEGHLIESFREERLKAR</sequence>
<reference evidence="4" key="2">
    <citation type="journal article" date="2019" name="Int. J. Syst. Evol. Microbiol.">
        <title>The Global Catalogue of Microorganisms (GCM) 10K type strain sequencing project: providing services to taxonomists for standard genome sequencing and annotation.</title>
        <authorList>
            <consortium name="The Broad Institute Genomics Platform"/>
            <consortium name="The Broad Institute Genome Sequencing Center for Infectious Disease"/>
            <person name="Wu L."/>
            <person name="Ma J."/>
        </authorList>
    </citation>
    <scope>NUCLEOTIDE SEQUENCE [LARGE SCALE GENOMIC DNA]</scope>
    <source>
        <strain evidence="4">JCM 10667</strain>
    </source>
</reference>
<evidence type="ECO:0000313" key="4">
    <source>
        <dbReference type="Proteomes" id="UP001501427"/>
    </source>
</evidence>
<dbReference type="EMBL" id="BAAAHD010000031">
    <property type="protein sequence ID" value="GAA0570495.1"/>
    <property type="molecule type" value="Genomic_DNA"/>
</dbReference>
<dbReference type="Proteomes" id="UP000549343">
    <property type="component" value="Unassembled WGS sequence"/>
</dbReference>
<evidence type="ECO:0000313" key="1">
    <source>
        <dbReference type="EMBL" id="GAA0570495.1"/>
    </source>
</evidence>
<keyword evidence="4" id="KW-1185">Reference proteome</keyword>